<dbReference type="RefSeq" id="WP_406596582.1">
    <property type="nucleotide sequence ID" value="NZ_JBJHQF010000003.1"/>
</dbReference>
<comment type="caution">
    <text evidence="1">The sequence shown here is derived from an EMBL/GenBank/DDBJ whole genome shotgun (WGS) entry which is preliminary data.</text>
</comment>
<evidence type="ECO:0000313" key="2">
    <source>
        <dbReference type="Proteomes" id="UP001623008"/>
    </source>
</evidence>
<dbReference type="Proteomes" id="UP001623008">
    <property type="component" value="Unassembled WGS sequence"/>
</dbReference>
<accession>A0ABW8QVM6</accession>
<sequence length="1031" mass="111815">MPDASTPALVRAKRAAEPVIAGPSWSLSPPTNADTATGDAVLANRLATAIDDGSTHLLVPENSSLGGIVALYGQLLDRPEVREWLTLKGLAADSLILRKNSIEGFSTVNGLRTAVKFSATDDSGWWQASVRLRAMRDVLDPEDKGMPYLATREQRVPLHVVLHAYGLQADTPGHVATLKVQLGAQAVALTAGLASAVNGIRQTITDLDERDYLASVLEQHVRDLPDNRATDWSAWPTLVSQASAETIGVPAPHTIAQLLESKGLGSPRTVEATRHVIQWLRISLPPAPAMGDYTDLISSEVVDPDYRALATLAAQSPQSLRLDVEAQIDRLRNSTDAAAFSQQLTAALNGPAGTLGGYEPYQAANMGRSLGEVREDLERYLREHKGLAPNVAALVAHIGLARTAPEFLVRDIADEVAIGTPAWMTLRLGCAIAETVAPGLSRVMSGAQIAALTTLAPTSDEQRAIMQVHGMGLLLDWAVLNGVLIAKPQGQHTQEEIKKASQVFNRQRTLATRAFEAACTPLPTRKGLAVEQLLKVFPNTNATQLEAMTVFLADSDERRNLRASEPRTRSLIEAYMTGDLVPGKWVLSSEVTDTGNPTARTPFQFQSTVQIPAHPRQALDAKIRRLPVLNELLEKAVATHHRKQQMGYVTQLKLSFSRLPLADRQRIEWGAVDLFTLRKKTSKQYVWESQEDRAAVTGRQGSLLRVLHEGAVTYYEVFSSGKVIKHDNPHVTQALDAVVRDKRYLGQYKLQGERYIRSGHEVPLDFEAYASGAAPRAGMTSADVIIDRLGRSDPARPLPANMPSATLVPDSYQSDRIEFIACEIAENNFYEPVEEMLTRAKGQLPVERSRDAHARDVNLLTSLVPFVGAYRDFAAGNIGKGLQSLALDLAGLTIGAGGQAHALFRSVKNLGQVGLQTSLRQVTTRVTPIVSKPAWTLTAPKVRFRDAAFDVSKQTAQFFNAAFNPLEGYPRLINAVSRGGSKLPALLTTGGHLGLGKAMPHLKTAEEKMRGYFLIAMGQADPTQSPASPAT</sequence>
<reference evidence="1 2" key="1">
    <citation type="submission" date="2024-11" db="EMBL/GenBank/DDBJ databases">
        <authorList>
            <person name="Lucas J.A."/>
        </authorList>
    </citation>
    <scope>NUCLEOTIDE SEQUENCE [LARGE SCALE GENOMIC DNA]</scope>
    <source>
        <strain evidence="1 2">Z 7.15</strain>
    </source>
</reference>
<protein>
    <submittedName>
        <fullName evidence="1">Uncharacterized protein</fullName>
    </submittedName>
</protein>
<name>A0ABW8QVM6_9PSED</name>
<proteinExistence type="predicted"/>
<keyword evidence="2" id="KW-1185">Reference proteome</keyword>
<evidence type="ECO:0000313" key="1">
    <source>
        <dbReference type="EMBL" id="MFK9003177.1"/>
    </source>
</evidence>
<dbReference type="EMBL" id="JBJHQF010000003">
    <property type="protein sequence ID" value="MFK9003177.1"/>
    <property type="molecule type" value="Genomic_DNA"/>
</dbReference>
<organism evidence="1 2">
    <name type="scientific">Pseudomonas pergaminensis</name>
    <dbReference type="NCBI Taxonomy" id="2853159"/>
    <lineage>
        <taxon>Bacteria</taxon>
        <taxon>Pseudomonadati</taxon>
        <taxon>Pseudomonadota</taxon>
        <taxon>Gammaproteobacteria</taxon>
        <taxon>Pseudomonadales</taxon>
        <taxon>Pseudomonadaceae</taxon>
        <taxon>Pseudomonas</taxon>
    </lineage>
</organism>
<gene>
    <name evidence="1" type="ORF">ACJEBJ_03480</name>
</gene>